<dbReference type="InterPro" id="IPR044835">
    <property type="entry name" value="ARF_plant"/>
</dbReference>
<evidence type="ECO:0000259" key="11">
    <source>
        <dbReference type="PROSITE" id="PS51745"/>
    </source>
</evidence>
<evidence type="ECO:0000313" key="12">
    <source>
        <dbReference type="EMBL" id="ARR29255.1"/>
    </source>
</evidence>
<keyword evidence="7 8" id="KW-0927">Auxin signaling pathway</keyword>
<protein>
    <recommendedName>
        <fullName evidence="8">Auxin response factor</fullName>
    </recommendedName>
</protein>
<keyword evidence="4 8" id="KW-0238">DNA-binding</keyword>
<dbReference type="Gene3D" id="2.40.330.10">
    <property type="entry name" value="DNA-binding pseudobarrel domain"/>
    <property type="match status" value="1"/>
</dbReference>
<dbReference type="InterPro" id="IPR003340">
    <property type="entry name" value="B3_DNA-bd"/>
</dbReference>
<feature type="region of interest" description="Disordered" evidence="9">
    <location>
        <begin position="1"/>
        <end position="25"/>
    </location>
</feature>
<evidence type="ECO:0000256" key="1">
    <source>
        <dbReference type="ARBA" id="ARBA00004123"/>
    </source>
</evidence>
<feature type="region of interest" description="Disordered" evidence="9">
    <location>
        <begin position="502"/>
        <end position="544"/>
    </location>
</feature>
<organism evidence="12">
    <name type="scientific">Ceratopteris pteridoides</name>
    <dbReference type="NCBI Taxonomy" id="58167"/>
    <lineage>
        <taxon>Eukaryota</taxon>
        <taxon>Viridiplantae</taxon>
        <taxon>Streptophyta</taxon>
        <taxon>Embryophyta</taxon>
        <taxon>Tracheophyta</taxon>
        <taxon>Polypodiopsida</taxon>
        <taxon>Polypodiidae</taxon>
        <taxon>Polypodiales</taxon>
        <taxon>Pteridineae</taxon>
        <taxon>Pteridaceae</taxon>
        <taxon>Parkerioideae</taxon>
        <taxon>Ceratopteris</taxon>
    </lineage>
</organism>
<comment type="subunit">
    <text evidence="8">Homodimers and heterodimers.</text>
</comment>
<dbReference type="FunFam" id="3.10.20.90:FF:000047">
    <property type="entry name" value="Auxin response factor"/>
    <property type="match status" value="1"/>
</dbReference>
<feature type="compositionally biased region" description="Low complexity" evidence="9">
    <location>
        <begin position="640"/>
        <end position="653"/>
    </location>
</feature>
<feature type="compositionally biased region" description="Polar residues" evidence="9">
    <location>
        <begin position="1020"/>
        <end position="1032"/>
    </location>
</feature>
<feature type="compositionally biased region" description="Low complexity" evidence="9">
    <location>
        <begin position="668"/>
        <end position="677"/>
    </location>
</feature>
<accession>A0A1X9T649</accession>
<dbReference type="PROSITE" id="PS50863">
    <property type="entry name" value="B3"/>
    <property type="match status" value="1"/>
</dbReference>
<dbReference type="SUPFAM" id="SSF54277">
    <property type="entry name" value="CAD &amp; PB1 domains"/>
    <property type="match status" value="1"/>
</dbReference>
<dbReference type="PROSITE" id="PS51745">
    <property type="entry name" value="PB1"/>
    <property type="match status" value="1"/>
</dbReference>
<dbReference type="InterPro" id="IPR053793">
    <property type="entry name" value="PB1-like"/>
</dbReference>
<feature type="region of interest" description="Disordered" evidence="9">
    <location>
        <begin position="1020"/>
        <end position="1041"/>
    </location>
</feature>
<name>A0A1X9T649_9MONI</name>
<dbReference type="Pfam" id="PF02362">
    <property type="entry name" value="B3"/>
    <property type="match status" value="1"/>
</dbReference>
<proteinExistence type="evidence at transcript level"/>
<dbReference type="FunFam" id="2.30.30.1040:FF:000001">
    <property type="entry name" value="Auxin response factor"/>
    <property type="match status" value="1"/>
</dbReference>
<comment type="subcellular location">
    <subcellularLocation>
        <location evidence="1 8">Nucleus</location>
    </subcellularLocation>
</comment>
<evidence type="ECO:0000256" key="3">
    <source>
        <dbReference type="ARBA" id="ARBA00023015"/>
    </source>
</evidence>
<gene>
    <name evidence="12" type="primary">ARF6</name>
</gene>
<evidence type="ECO:0000256" key="9">
    <source>
        <dbReference type="SAM" id="MobiDB-lite"/>
    </source>
</evidence>
<feature type="domain" description="TF-B3" evidence="10">
    <location>
        <begin position="140"/>
        <end position="242"/>
    </location>
</feature>
<feature type="domain" description="PB1" evidence="11">
    <location>
        <begin position="923"/>
        <end position="1007"/>
    </location>
</feature>
<dbReference type="GO" id="GO:0005634">
    <property type="term" value="C:nucleus"/>
    <property type="evidence" value="ECO:0007669"/>
    <property type="project" value="UniProtKB-SubCell"/>
</dbReference>
<dbReference type="GO" id="GO:0003677">
    <property type="term" value="F:DNA binding"/>
    <property type="evidence" value="ECO:0007669"/>
    <property type="project" value="UniProtKB-KW"/>
</dbReference>
<dbReference type="InterPro" id="IPR015300">
    <property type="entry name" value="DNA-bd_pseudobarrel_sf"/>
</dbReference>
<comment type="similarity">
    <text evidence="2 8">Belongs to the ARF family.</text>
</comment>
<dbReference type="AlphaFoldDB" id="A0A1X9T649"/>
<dbReference type="GO" id="GO:0009734">
    <property type="term" value="P:auxin-activated signaling pathway"/>
    <property type="evidence" value="ECO:0007669"/>
    <property type="project" value="UniProtKB-KW"/>
</dbReference>
<dbReference type="Gene3D" id="2.30.30.1040">
    <property type="match status" value="1"/>
</dbReference>
<evidence type="ECO:0000259" key="10">
    <source>
        <dbReference type="PROSITE" id="PS50863"/>
    </source>
</evidence>
<dbReference type="CDD" id="cd10017">
    <property type="entry name" value="B3_DNA"/>
    <property type="match status" value="1"/>
</dbReference>
<evidence type="ECO:0000256" key="2">
    <source>
        <dbReference type="ARBA" id="ARBA00007853"/>
    </source>
</evidence>
<feature type="compositionally biased region" description="Polar residues" evidence="9">
    <location>
        <begin position="613"/>
        <end position="630"/>
    </location>
</feature>
<dbReference type="GO" id="GO:0006355">
    <property type="term" value="P:regulation of DNA-templated transcription"/>
    <property type="evidence" value="ECO:0007669"/>
    <property type="project" value="InterPro"/>
</dbReference>
<dbReference type="Pfam" id="PF06507">
    <property type="entry name" value="ARF_AD"/>
    <property type="match status" value="1"/>
</dbReference>
<dbReference type="Pfam" id="PF02309">
    <property type="entry name" value="AUX_IAA"/>
    <property type="match status" value="1"/>
</dbReference>
<evidence type="ECO:0000256" key="5">
    <source>
        <dbReference type="ARBA" id="ARBA00023163"/>
    </source>
</evidence>
<comment type="function">
    <text evidence="8">Auxin response factors (ARFs) are transcriptional factors that bind specifically to the DNA sequence 5'-TGTCTC-3' found in the auxin-responsive promoter elements (AuxREs).</text>
</comment>
<evidence type="ECO:0000256" key="6">
    <source>
        <dbReference type="ARBA" id="ARBA00023242"/>
    </source>
</evidence>
<keyword evidence="5 8" id="KW-0804">Transcription</keyword>
<feature type="compositionally biased region" description="Polar residues" evidence="9">
    <location>
        <begin position="654"/>
        <end position="665"/>
    </location>
</feature>
<evidence type="ECO:0000256" key="8">
    <source>
        <dbReference type="RuleBase" id="RU004561"/>
    </source>
</evidence>
<evidence type="ECO:0000256" key="7">
    <source>
        <dbReference type="ARBA" id="ARBA00023294"/>
    </source>
</evidence>
<dbReference type="FunFam" id="2.40.330.10:FF:000001">
    <property type="entry name" value="Auxin response factor"/>
    <property type="match status" value="1"/>
</dbReference>
<dbReference type="InterPro" id="IPR010525">
    <property type="entry name" value="ARF_dom"/>
</dbReference>
<feature type="compositionally biased region" description="Low complexity" evidence="9">
    <location>
        <begin position="515"/>
        <end position="544"/>
    </location>
</feature>
<dbReference type="PANTHER" id="PTHR31384:SF115">
    <property type="entry name" value="AUXIN RESPONSE FACTOR 6"/>
    <property type="match status" value="1"/>
</dbReference>
<dbReference type="Gene3D" id="3.10.20.90">
    <property type="entry name" value="Phosphatidylinositol 3-kinase Catalytic Subunit, Chain A, domain 1"/>
    <property type="match status" value="1"/>
</dbReference>
<evidence type="ECO:0000256" key="4">
    <source>
        <dbReference type="ARBA" id="ARBA00023125"/>
    </source>
</evidence>
<feature type="region of interest" description="Disordered" evidence="9">
    <location>
        <begin position="613"/>
        <end position="677"/>
    </location>
</feature>
<reference evidence="12" key="1">
    <citation type="submission" date="2016-08" db="EMBL/GenBank/DDBJ databases">
        <title>ARF genes in ferns.</title>
        <authorList>
            <person name="Li G.-S."/>
        </authorList>
    </citation>
    <scope>NUCLEOTIDE SEQUENCE</scope>
    <source>
        <strain evidence="12">CpARF6a</strain>
    </source>
</reference>
<dbReference type="EMBL" id="KX784808">
    <property type="protein sequence ID" value="ARR29255.1"/>
    <property type="molecule type" value="mRNA"/>
</dbReference>
<dbReference type="SUPFAM" id="SSF101936">
    <property type="entry name" value="DNA-binding pseudobarrel domain"/>
    <property type="match status" value="1"/>
</dbReference>
<keyword evidence="6 8" id="KW-0539">Nucleus</keyword>
<dbReference type="InterPro" id="IPR033389">
    <property type="entry name" value="AUX/IAA_dom"/>
</dbReference>
<sequence>MIANSAEMRAPNVSLSGSVSAPTEGERRNLNSELWHACAGPLVSLPAVGTRVVYLPQGHSEQVAASTQKEVDAHIPAYPNLPPQILCRLHDVILHADVETDEVYCQMTLQPIIGLAFQPEKESIYEPDVGLQSRQPAVFFCKTLTPSDTSTHGGFSIPRRAAEKVFPPLDFTMQPPAQQLVARDLHDIEWKFRHIYRGQPKRHLLTTGWSVFVSAKRLAAGDSVLFIRNDKGQLLLGIRRATRPQTVMPSSVLSSDTMHIGVLAAAAHAANTGSRFTVFYNPRASPSEFVIPFSKFEKAVYHTRVSVGMRFRMLFETEESSVRRYMGTITDISDLDPVRWPNSHWRSIKVGWDESTAGERQRRVSLWDIEPLTTFLVYPPAMNWRLKHPLDLEIDSLRSSAWMQFQNGNMGPSGPAAGLISQGMGISSWLGSLQPKSELTFDSDAYGMLNATTVNDIYPSKQLHFQQSQFNPYNHMLYKPQTQPQQQLQQLDISQILLQQEQQQQQQQRHHHQQHQQQHQQQSQHQQQHHQQQPLVLKQRQQQQEQQKQQQEQQQQQQQALVIQANTNGQLQQSSQGQSQHSVSQALVALSHVAPVLPQVLQPFTQTQQTLVHAQVPSSHAPQSMSNAQAFPSHVRSPLSQIQQQSAQAVQQSTHSGQQNTQVGETPSPISQLSFSRSSSSLNLHAMRQYPPFTEADLGFGSSSNSMSFSSQGVVGRLQGGQGGPLVSDDNGQLTSLLHPNQNVIQLPQQQQSVVQQQQHTAVHPPQSALQQQVQNTQEALSQGICTLPQMETQLTGSWFPFSKDGTQCESPIISNVQVGHSDTSSAVTSCSYPLPAEPLDNPLLVPTTPASVHNKFNSISKEVQCRPVNDAVMGSFSSPSGSFTSTPDGNRGNSGLVTNGVLDETAALARTCSWSQPAAPVRTFTKVHKSGSVGRSIDLSRLNDYKELRCELARMFNIEGQLEDPATSFWQLVFVDNVGDILLVGDDPWDEFVSCVRAIKILSTTQVLQMNQEGLEQISNLPMQQQTSSSSEDFHVWKNT</sequence>
<keyword evidence="3 8" id="KW-0805">Transcription regulation</keyword>
<dbReference type="PANTHER" id="PTHR31384">
    <property type="entry name" value="AUXIN RESPONSE FACTOR 4-RELATED"/>
    <property type="match status" value="1"/>
</dbReference>
<dbReference type="SMART" id="SM01019">
    <property type="entry name" value="B3"/>
    <property type="match status" value="1"/>
</dbReference>